<dbReference type="EMBL" id="JAAATY010000008">
    <property type="protein sequence ID" value="NRN65902.1"/>
    <property type="molecule type" value="Genomic_DNA"/>
</dbReference>
<feature type="transmembrane region" description="Helical" evidence="2">
    <location>
        <begin position="69"/>
        <end position="89"/>
    </location>
</feature>
<feature type="compositionally biased region" description="Polar residues" evidence="1">
    <location>
        <begin position="280"/>
        <end position="298"/>
    </location>
</feature>
<feature type="transmembrane region" description="Helical" evidence="2">
    <location>
        <begin position="95"/>
        <end position="119"/>
    </location>
</feature>
<protein>
    <submittedName>
        <fullName evidence="3">Uncharacterized protein</fullName>
    </submittedName>
</protein>
<keyword evidence="2" id="KW-0812">Transmembrane</keyword>
<dbReference type="RefSeq" id="WP_173130908.1">
    <property type="nucleotide sequence ID" value="NZ_CBCSGW010000058.1"/>
</dbReference>
<evidence type="ECO:0000256" key="1">
    <source>
        <dbReference type="SAM" id="MobiDB-lite"/>
    </source>
</evidence>
<feature type="transmembrane region" description="Helical" evidence="2">
    <location>
        <begin position="159"/>
        <end position="178"/>
    </location>
</feature>
<reference evidence="3 4" key="1">
    <citation type="submission" date="2020-01" db="EMBL/GenBank/DDBJ databases">
        <title>Kibdelosporangium persica a novel Actinomycetes from a hot desert in Iran.</title>
        <authorList>
            <person name="Safaei N."/>
            <person name="Zaburannyi N."/>
            <person name="Mueller R."/>
            <person name="Wink J."/>
        </authorList>
    </citation>
    <scope>NUCLEOTIDE SEQUENCE [LARGE SCALE GENOMIC DNA]</scope>
    <source>
        <strain evidence="3 4">4NS15</strain>
    </source>
</reference>
<evidence type="ECO:0000256" key="2">
    <source>
        <dbReference type="SAM" id="Phobius"/>
    </source>
</evidence>
<sequence>MGWRDERRKDQDAAAARNLTAQLAMREQERADRAVQAEQARKDRAEKAARWQARRAAVAGWVRAHAMHLLFLPIILIPAVLAWPAMAVYGREIFGAWGVLLPGFTEGSMWAFAFAVTMARAAGRPVGWLVVGVWVCCAVAGGLNFAHGYTQPGGGISDGVVMAAVSVGGVVVHQLITARPRGPLPTRAERYAAWLARLAERRTVAVRAAAVRHAVADVSGDGTARLVFQPGLVRLGRTWWGRARLVPVIVPGLPPGPLPGIDPATETLVDEITAYLADTAASQSRNRPGTGQTPSGTDQVVLPPDVPERVARRVPALLARVREGIQAGVLPARPTRTEVQRFLKVRAQVAIVVTYALYGGGDGNSPAGAVS</sequence>
<accession>A0ABX2F3T5</accession>
<evidence type="ECO:0000313" key="4">
    <source>
        <dbReference type="Proteomes" id="UP000763557"/>
    </source>
</evidence>
<keyword evidence="4" id="KW-1185">Reference proteome</keyword>
<keyword evidence="2" id="KW-1133">Transmembrane helix</keyword>
<feature type="region of interest" description="Disordered" evidence="1">
    <location>
        <begin position="279"/>
        <end position="303"/>
    </location>
</feature>
<gene>
    <name evidence="3" type="ORF">GC106_31180</name>
</gene>
<proteinExistence type="predicted"/>
<organism evidence="3 4">
    <name type="scientific">Kibdelosporangium persicum</name>
    <dbReference type="NCBI Taxonomy" id="2698649"/>
    <lineage>
        <taxon>Bacteria</taxon>
        <taxon>Bacillati</taxon>
        <taxon>Actinomycetota</taxon>
        <taxon>Actinomycetes</taxon>
        <taxon>Pseudonocardiales</taxon>
        <taxon>Pseudonocardiaceae</taxon>
        <taxon>Kibdelosporangium</taxon>
    </lineage>
</organism>
<name>A0ABX2F3T5_9PSEU</name>
<feature type="transmembrane region" description="Helical" evidence="2">
    <location>
        <begin position="126"/>
        <end position="147"/>
    </location>
</feature>
<dbReference type="Proteomes" id="UP000763557">
    <property type="component" value="Unassembled WGS sequence"/>
</dbReference>
<evidence type="ECO:0000313" key="3">
    <source>
        <dbReference type="EMBL" id="NRN65902.1"/>
    </source>
</evidence>
<comment type="caution">
    <text evidence="3">The sequence shown here is derived from an EMBL/GenBank/DDBJ whole genome shotgun (WGS) entry which is preliminary data.</text>
</comment>
<keyword evidence="2" id="KW-0472">Membrane</keyword>